<sequence>MESMETESLFTRVGGEAGIEKLVDAFYGRVTSDALLAPFFEKVPMEHLTKMQKEFFSEALGGPLFYTGRSMRQVHAGRGIRKEHLQRFTEILLETLEAERDDLDLTPKDVNDIYSRIAIEADRITDDVAESG</sequence>
<keyword evidence="5" id="KW-0408">Iron</keyword>
<keyword evidence="4" id="KW-0479">Metal-binding</keyword>
<keyword evidence="2" id="KW-0813">Transport</keyword>
<protein>
    <submittedName>
        <fullName evidence="6">Truncated hemoglobin</fullName>
    </submittedName>
</protein>
<evidence type="ECO:0000256" key="1">
    <source>
        <dbReference type="ARBA" id="ARBA00001971"/>
    </source>
</evidence>
<keyword evidence="3" id="KW-0349">Heme</keyword>
<proteinExistence type="predicted"/>
<dbReference type="InterPro" id="IPR001486">
    <property type="entry name" value="Hemoglobin_trunc"/>
</dbReference>
<organism evidence="6 7">
    <name type="scientific">Haloferula helveola</name>
    <dbReference type="NCBI Taxonomy" id="490095"/>
    <lineage>
        <taxon>Bacteria</taxon>
        <taxon>Pseudomonadati</taxon>
        <taxon>Verrucomicrobiota</taxon>
        <taxon>Verrucomicrobiia</taxon>
        <taxon>Verrucomicrobiales</taxon>
        <taxon>Verrucomicrobiaceae</taxon>
        <taxon>Haloferula</taxon>
    </lineage>
</organism>
<dbReference type="EMBL" id="AP024702">
    <property type="protein sequence ID" value="BCX46794.1"/>
    <property type="molecule type" value="Genomic_DNA"/>
</dbReference>
<dbReference type="InterPro" id="IPR009050">
    <property type="entry name" value="Globin-like_sf"/>
</dbReference>
<gene>
    <name evidence="6" type="primary">glbN</name>
    <name evidence="6" type="ORF">HAHE_07020</name>
</gene>
<name>A0ABM7R9A9_9BACT</name>
<reference evidence="6 7" key="1">
    <citation type="submission" date="2021-06" db="EMBL/GenBank/DDBJ databases">
        <title>Complete genome of Haloferula helveola possessing various polysaccharide degrading enzymes.</title>
        <authorList>
            <person name="Takami H."/>
            <person name="Huang C."/>
            <person name="Hamasaki K."/>
        </authorList>
    </citation>
    <scope>NUCLEOTIDE SEQUENCE [LARGE SCALE GENOMIC DNA]</scope>
    <source>
        <strain evidence="6 7">CN-1</strain>
    </source>
</reference>
<dbReference type="Pfam" id="PF01152">
    <property type="entry name" value="Bac_globin"/>
    <property type="match status" value="1"/>
</dbReference>
<accession>A0ABM7R9A9</accession>
<evidence type="ECO:0000313" key="7">
    <source>
        <dbReference type="Proteomes" id="UP001374893"/>
    </source>
</evidence>
<evidence type="ECO:0000256" key="3">
    <source>
        <dbReference type="ARBA" id="ARBA00022617"/>
    </source>
</evidence>
<dbReference type="Proteomes" id="UP001374893">
    <property type="component" value="Chromosome"/>
</dbReference>
<evidence type="ECO:0000256" key="2">
    <source>
        <dbReference type="ARBA" id="ARBA00022448"/>
    </source>
</evidence>
<dbReference type="Gene3D" id="1.10.490.10">
    <property type="entry name" value="Globins"/>
    <property type="match status" value="1"/>
</dbReference>
<dbReference type="InterPro" id="IPR019795">
    <property type="entry name" value="Globin_bac-like_CS"/>
</dbReference>
<dbReference type="SUPFAM" id="SSF46458">
    <property type="entry name" value="Globin-like"/>
    <property type="match status" value="1"/>
</dbReference>
<evidence type="ECO:0000256" key="5">
    <source>
        <dbReference type="ARBA" id="ARBA00023004"/>
    </source>
</evidence>
<keyword evidence="7" id="KW-1185">Reference proteome</keyword>
<evidence type="ECO:0000256" key="4">
    <source>
        <dbReference type="ARBA" id="ARBA00022723"/>
    </source>
</evidence>
<dbReference type="InterPro" id="IPR012292">
    <property type="entry name" value="Globin/Proto"/>
</dbReference>
<evidence type="ECO:0000313" key="6">
    <source>
        <dbReference type="EMBL" id="BCX46794.1"/>
    </source>
</evidence>
<dbReference type="CDD" id="cd00454">
    <property type="entry name" value="TrHb1_N"/>
    <property type="match status" value="1"/>
</dbReference>
<comment type="cofactor">
    <cofactor evidence="1">
        <name>heme</name>
        <dbReference type="ChEBI" id="CHEBI:30413"/>
    </cofactor>
</comment>
<dbReference type="PROSITE" id="PS01213">
    <property type="entry name" value="GLOBIN_FAM_2"/>
    <property type="match status" value="1"/>
</dbReference>